<evidence type="ECO:0000313" key="1">
    <source>
        <dbReference type="EMBL" id="MBC6465451.1"/>
    </source>
</evidence>
<dbReference type="Proteomes" id="UP000805614">
    <property type="component" value="Unassembled WGS sequence"/>
</dbReference>
<dbReference type="EMBL" id="JABVEC010000004">
    <property type="protein sequence ID" value="MBC6465451.1"/>
    <property type="molecule type" value="Genomic_DNA"/>
</dbReference>
<gene>
    <name evidence="1" type="ORF">HKK74_08085</name>
</gene>
<proteinExistence type="predicted"/>
<accession>A0ABR7LKR5</accession>
<name>A0ABR7LKR5_9ACTN</name>
<protein>
    <recommendedName>
        <fullName evidence="3">HEAT repeat domain-containing protein</fullName>
    </recommendedName>
</protein>
<reference evidence="1 2" key="1">
    <citation type="submission" date="2020-06" db="EMBL/GenBank/DDBJ databases">
        <title>Actinomadura xiongansis sp. nov., isolated from soil of Baiyangdian.</title>
        <authorList>
            <person name="Zhang X."/>
        </authorList>
    </citation>
    <scope>NUCLEOTIDE SEQUENCE [LARGE SCALE GENOMIC DNA]</scope>
    <source>
        <strain evidence="1 2">HBUM206468</strain>
    </source>
</reference>
<sequence length="590" mass="63607">MTDEWVETTIRELERWAGRRDGETDVGGVRILLEIAADGLGLRGAGELTPERLDRLLLEEFPSMVAAGPDDVPSVLLAGRGLVDFLAESGAVGFEEAERLRERLADIEPEFADAMEAAEELEQESAAEMLDELMLADGVDPDDEAAVRRWSEEFSALSEEEQISRFSELMLPAEQAVVGPVRLAPPRELAARARDSGLTERLRGLAAWVAEREIPVPAEDGDLPKEHADAAAGELKPAVTSAGVTRLWHAAVAAGAVLAEDGRARPGPALAAFEQGDEEAVLVAWLAAFDAAVTLAHEPGDETFVSEVVRKDLPGLLIHLYERPEPVPAHELLDVLFAHIEETYEISDVATLETTGGHAFTLAMEDLADWGVVETDERDGHTLTPLGVWAVRELLLADGYRAPLVGDLAEASAAELLEGLVDHGEDTADEEIGLWLARREPADAAAELVAVMRDGTAGVRNLAAAVLHQAGPAAEPVVRRALEEPDTRPYAALWLHAHGDDEIELSPDEMMWIFTDTVAGLLESAEPQDAVTAALADAPPDADLEAMIAEMWRVDHPDTAEVLEVLGRHHPDRVVAKAARKSAFKARSRA</sequence>
<comment type="caution">
    <text evidence="1">The sequence shown here is derived from an EMBL/GenBank/DDBJ whole genome shotgun (WGS) entry which is preliminary data.</text>
</comment>
<organism evidence="1 2">
    <name type="scientific">Actinomadura alba</name>
    <dbReference type="NCBI Taxonomy" id="406431"/>
    <lineage>
        <taxon>Bacteria</taxon>
        <taxon>Bacillati</taxon>
        <taxon>Actinomycetota</taxon>
        <taxon>Actinomycetes</taxon>
        <taxon>Streptosporangiales</taxon>
        <taxon>Thermomonosporaceae</taxon>
        <taxon>Actinomadura</taxon>
    </lineage>
</organism>
<evidence type="ECO:0008006" key="3">
    <source>
        <dbReference type="Google" id="ProtNLM"/>
    </source>
</evidence>
<evidence type="ECO:0000313" key="2">
    <source>
        <dbReference type="Proteomes" id="UP000805614"/>
    </source>
</evidence>
<keyword evidence="2" id="KW-1185">Reference proteome</keyword>
<dbReference type="RefSeq" id="WP_187242449.1">
    <property type="nucleotide sequence ID" value="NZ_BAAAOK010000015.1"/>
</dbReference>